<evidence type="ECO:0000313" key="4">
    <source>
        <dbReference type="Proteomes" id="UP000177418"/>
    </source>
</evidence>
<gene>
    <name evidence="3" type="ORF">A3H78_00125</name>
</gene>
<dbReference type="EMBL" id="MGAV01000012">
    <property type="protein sequence ID" value="OGK54877.1"/>
    <property type="molecule type" value="Genomic_DNA"/>
</dbReference>
<keyword evidence="1" id="KW-0175">Coiled coil</keyword>
<keyword evidence="2" id="KW-0472">Membrane</keyword>
<dbReference type="AlphaFoldDB" id="A0A1F7JGX7"/>
<dbReference type="Gene3D" id="2.120.10.30">
    <property type="entry name" value="TolB, C-terminal domain"/>
    <property type="match status" value="1"/>
</dbReference>
<protein>
    <submittedName>
        <fullName evidence="3">Uncharacterized protein</fullName>
    </submittedName>
</protein>
<feature type="coiled-coil region" evidence="1">
    <location>
        <begin position="287"/>
        <end position="336"/>
    </location>
</feature>
<dbReference type="SUPFAM" id="SSF81606">
    <property type="entry name" value="PP2C-like"/>
    <property type="match status" value="1"/>
</dbReference>
<feature type="transmembrane region" description="Helical" evidence="2">
    <location>
        <begin position="233"/>
        <end position="253"/>
    </location>
</feature>
<evidence type="ECO:0000256" key="2">
    <source>
        <dbReference type="SAM" id="Phobius"/>
    </source>
</evidence>
<name>A0A1F7JGX7_9BACT</name>
<evidence type="ECO:0000256" key="1">
    <source>
        <dbReference type="SAM" id="Coils"/>
    </source>
</evidence>
<keyword evidence="2" id="KW-1133">Transmembrane helix</keyword>
<dbReference type="Proteomes" id="UP000177418">
    <property type="component" value="Unassembled WGS sequence"/>
</dbReference>
<reference evidence="3 4" key="1">
    <citation type="journal article" date="2016" name="Nat. Commun.">
        <title>Thousands of microbial genomes shed light on interconnected biogeochemical processes in an aquifer system.</title>
        <authorList>
            <person name="Anantharaman K."/>
            <person name="Brown C.T."/>
            <person name="Hug L.A."/>
            <person name="Sharon I."/>
            <person name="Castelle C.J."/>
            <person name="Probst A.J."/>
            <person name="Thomas B.C."/>
            <person name="Singh A."/>
            <person name="Wilkins M.J."/>
            <person name="Karaoz U."/>
            <person name="Brodie E.L."/>
            <person name="Williams K.H."/>
            <person name="Hubbard S.S."/>
            <person name="Banfield J.F."/>
        </authorList>
    </citation>
    <scope>NUCLEOTIDE SEQUENCE [LARGE SCALE GENOMIC DNA]</scope>
</reference>
<dbReference type="SUPFAM" id="SSF63825">
    <property type="entry name" value="YWTD domain"/>
    <property type="match status" value="1"/>
</dbReference>
<comment type="caution">
    <text evidence="3">The sequence shown here is derived from an EMBL/GenBank/DDBJ whole genome shotgun (WGS) entry which is preliminary data.</text>
</comment>
<keyword evidence="2" id="KW-0812">Transmembrane</keyword>
<organism evidence="3 4">
    <name type="scientific">Candidatus Roizmanbacteria bacterium RIFCSPLOWO2_02_FULL_36_11</name>
    <dbReference type="NCBI Taxonomy" id="1802071"/>
    <lineage>
        <taxon>Bacteria</taxon>
        <taxon>Candidatus Roizmaniibacteriota</taxon>
    </lineage>
</organism>
<accession>A0A1F7JGX7</accession>
<proteinExistence type="predicted"/>
<sequence>MFKSEYAVYLGKDDEGKLVDFIYLDDLFIILSIVNIHEKEKIHSILKGVEETIIAKKPQKLFEFEEVLLKDLITHLPSGSSVACGLHVSGTLYLKTYGDGEIYLNRKDKLVRIIAGDSSASGHLNQDDFIILTTQSFFSLMTHEELKNHLISGKPKDILDKLTPQLKEKEDSGNIALFIHFEEKLELEETGVDVTSDSHPSHNAGIKNIFNTFLGRVKNRFMLSQPVTTNKKITLVVLAVLLIVFIWSVVFGFQRRERARIEKLTTVSDEIITQKLNEASDISILNLSRAQVLLVEAKQELNNLESKVKQKDNDKIIAIKDKIVQFEKEIIKAEEKKPEVFYDLKIINEGAEASEMFKFKSGLALLNSIKGEIYLVDIEKKSVQKTIDPSIKGSKFVALNSIGDIIFVNPTQGVFKIEDKKVKKVIDKDDEWSNLADFWIYNNNLYLVDEGKDEIYKYLVAENGYSSKTSYFKSGQSVKIDLPASISIDSALYLASGNKIIKYLAGVKDEFSLDLPNDSHSFAAVFTDVETNKVYILDKENAKVYILSKNGQYEKQIESSIIKSADDFVVSESQKAIYILIKDKIYKLAI</sequence>
<dbReference type="InterPro" id="IPR011042">
    <property type="entry name" value="6-blade_b-propeller_TolB-like"/>
</dbReference>
<evidence type="ECO:0000313" key="3">
    <source>
        <dbReference type="EMBL" id="OGK54877.1"/>
    </source>
</evidence>
<dbReference type="InterPro" id="IPR036457">
    <property type="entry name" value="PPM-type-like_dom_sf"/>
</dbReference>